<organism evidence="1 2">
    <name type="scientific">Corynebacterium ulcerans FRC58</name>
    <dbReference type="NCBI Taxonomy" id="1408268"/>
    <lineage>
        <taxon>Bacteria</taxon>
        <taxon>Bacillati</taxon>
        <taxon>Actinomycetota</taxon>
        <taxon>Actinomycetes</taxon>
        <taxon>Mycobacteriales</taxon>
        <taxon>Corynebacteriaceae</taxon>
        <taxon>Corynebacterium</taxon>
    </lineage>
</organism>
<evidence type="ECO:0000313" key="2">
    <source>
        <dbReference type="Proteomes" id="UP000036185"/>
    </source>
</evidence>
<dbReference type="EMBL" id="CP011913">
    <property type="protein sequence ID" value="AKN76183.1"/>
    <property type="molecule type" value="Genomic_DNA"/>
</dbReference>
<name>A0ABM5TYG6_CORUL</name>
<gene>
    <name evidence="1" type="ORF">CulFRC58_0329</name>
</gene>
<protein>
    <recommendedName>
        <fullName evidence="3">Secreted protein</fullName>
    </recommendedName>
</protein>
<evidence type="ECO:0008006" key="3">
    <source>
        <dbReference type="Google" id="ProtNLM"/>
    </source>
</evidence>
<sequence length="115" mass="12719">MSDVISLITAVGLLVTALGSYLAGRAKVRSDTAAAKGDRIDSLESRMDAMRKDFDSEVKQRRKAELDKHNLRLALVTAIGYLDRFIKWADGGAKPPRPEADLEEIRSLLDADQDF</sequence>
<reference evidence="1 2" key="1">
    <citation type="journal article" date="2014" name="Int. J. Syst. Evol. Microbiol.">
        <title>Draft Genome Sequence of Corynebacterium ulcerans FRC58, Isolated from the Bronchitic Aspiration of a Patient in France.</title>
        <authorList>
            <person name="Silva Ado S."/>
            <person name="Barauna R.A."/>
            <person name="de Sa P.C."/>
            <person name="das Gracas D.A."/>
            <person name="Carneiro A.R."/>
            <person name="Thouvenin M."/>
            <person name="Azevedo V."/>
            <person name="Badell E."/>
            <person name="Guiso N."/>
            <person name="da Silva A.L."/>
            <person name="Ramos R.T."/>
        </authorList>
    </citation>
    <scope>NUCLEOTIDE SEQUENCE [LARGE SCALE GENOMIC DNA]</scope>
    <source>
        <strain evidence="1 2">FRC58</strain>
    </source>
</reference>
<proteinExistence type="predicted"/>
<keyword evidence="2" id="KW-1185">Reference proteome</keyword>
<accession>A0ABM5TYG6</accession>
<dbReference type="Proteomes" id="UP000036185">
    <property type="component" value="Chromosome"/>
</dbReference>
<evidence type="ECO:0000313" key="1">
    <source>
        <dbReference type="EMBL" id="AKN76183.1"/>
    </source>
</evidence>
<dbReference type="RefSeq" id="WP_023635026.1">
    <property type="nucleotide sequence ID" value="NZ_CP011913.1"/>
</dbReference>